<dbReference type="Pfam" id="PF21100">
    <property type="entry name" value="WHD_MCM"/>
    <property type="match status" value="1"/>
</dbReference>
<feature type="domain" description="MCM C-terminal" evidence="1">
    <location>
        <begin position="254"/>
        <end position="310"/>
    </location>
</feature>
<reference evidence="2" key="1">
    <citation type="submission" date="2017-04" db="EMBL/GenBank/DDBJ databases">
        <authorList>
            <person name="Afonso C.L."/>
            <person name="Miller P.J."/>
            <person name="Scott M.A."/>
            <person name="Spackman E."/>
            <person name="Goraichik I."/>
            <person name="Dimitrov K.M."/>
            <person name="Suarez D.L."/>
            <person name="Swayne D.E."/>
        </authorList>
    </citation>
    <scope>NUCLEOTIDE SEQUENCE</scope>
    <source>
        <strain evidence="2">NZ3</strain>
    </source>
</reference>
<reference evidence="2" key="2">
    <citation type="journal article" date="2018" name="Syst. Appl. Microbiol.">
        <title>A new symbiotic nanoarchaeote (Candidatus Nanoclepta minutus) and its host (Zestosphaera tikiterensis gen. nov., sp. nov.) from a New Zealand hot spring.</title>
        <authorList>
            <person name="St John E."/>
            <person name="Liu Y."/>
            <person name="Podar M."/>
            <person name="Stott M.B."/>
            <person name="Meneghin J."/>
            <person name="Chen Z."/>
            <person name="Lagutin K."/>
            <person name="Mitchell K."/>
            <person name="Reysenbach A.L."/>
        </authorList>
    </citation>
    <scope>NUCLEOTIDE SEQUENCE [LARGE SCALE GENOMIC DNA]</scope>
    <source>
        <strain evidence="2">NZ3</strain>
    </source>
</reference>
<dbReference type="PANTHER" id="PTHR34301:SF8">
    <property type="entry name" value="ATPASE DOMAIN-CONTAINING PROTEIN"/>
    <property type="match status" value="1"/>
</dbReference>
<dbReference type="PANTHER" id="PTHR34301">
    <property type="entry name" value="DNA-BINDING PROTEIN-RELATED"/>
    <property type="match status" value="1"/>
</dbReference>
<dbReference type="AlphaFoldDB" id="A0A2R7Y8K4"/>
<organism evidence="2 3">
    <name type="scientific">Zestosphaera tikiterensis</name>
    <dbReference type="NCBI Taxonomy" id="1973259"/>
    <lineage>
        <taxon>Archaea</taxon>
        <taxon>Thermoproteota</taxon>
        <taxon>Thermoprotei</taxon>
        <taxon>Desulfurococcales</taxon>
        <taxon>Desulfurococcaceae</taxon>
        <taxon>Zestosphaera</taxon>
    </lineage>
</organism>
<dbReference type="InterPro" id="IPR048907">
    <property type="entry name" value="WHD_MCM_arc"/>
</dbReference>
<evidence type="ECO:0000259" key="1">
    <source>
        <dbReference type="Pfam" id="PF21100"/>
    </source>
</evidence>
<comment type="caution">
    <text evidence="2">The sequence shown here is derived from an EMBL/GenBank/DDBJ whole genome shotgun (WGS) entry which is preliminary data.</text>
</comment>
<dbReference type="SUPFAM" id="SSF46785">
    <property type="entry name" value="Winged helix' DNA-binding domain"/>
    <property type="match status" value="1"/>
</dbReference>
<name>A0A2R7Y8K4_9CREN</name>
<dbReference type="Gene3D" id="1.10.10.10">
    <property type="entry name" value="Winged helix-like DNA-binding domain superfamily/Winged helix DNA-binding domain"/>
    <property type="match status" value="1"/>
</dbReference>
<proteinExistence type="predicted"/>
<dbReference type="Proteomes" id="UP000244093">
    <property type="component" value="Unassembled WGS sequence"/>
</dbReference>
<dbReference type="SUPFAM" id="SSF52540">
    <property type="entry name" value="P-loop containing nucleoside triphosphate hydrolases"/>
    <property type="match status" value="1"/>
</dbReference>
<dbReference type="InterPro" id="IPR036388">
    <property type="entry name" value="WH-like_DNA-bd_sf"/>
</dbReference>
<dbReference type="InterPro" id="IPR036390">
    <property type="entry name" value="WH_DNA-bd_sf"/>
</dbReference>
<dbReference type="InterPro" id="IPR027417">
    <property type="entry name" value="P-loop_NTPase"/>
</dbReference>
<dbReference type="Gene3D" id="3.40.50.300">
    <property type="entry name" value="P-loop containing nucleotide triphosphate hydrolases"/>
    <property type="match status" value="1"/>
</dbReference>
<protein>
    <recommendedName>
        <fullName evidence="1">MCM C-terminal domain-containing protein</fullName>
    </recommendedName>
</protein>
<accession>A0A2R7Y8K4</accession>
<gene>
    <name evidence="2" type="ORF">B7O98_00070</name>
</gene>
<dbReference type="EMBL" id="NBVN01000001">
    <property type="protein sequence ID" value="PUA33855.1"/>
    <property type="molecule type" value="Genomic_DNA"/>
</dbReference>
<evidence type="ECO:0000313" key="2">
    <source>
        <dbReference type="EMBL" id="PUA33855.1"/>
    </source>
</evidence>
<sequence length="328" mass="37094">MIVVKGLRRTGKSSLLRVGLSECGFPYLLIDSRALGSFSPDRAYDLMASSLSKLVERHRSLLEFLRKVREVYISGGVAAVSVGFLSRERRALVEVLERLNEWGESRGSFVVLALDEAQEFRFYPRFTSILAYVYDHLRWVKVVMAGSEVGVLDKFLGREEPKAPLYGRPYVEIEMRRLSREKALEFLKLGFEEAGVKPENVEEAVNVFDGVIGWLTSYGYYALRVGHKEALKRVLDEAVSLVKDEVESFLALRKQARDRYLTILQLISTPMRWSDVKRGVTAKLGVKVSDKQLSNYLAELVNYGLAVNQGGKYVIADPIIAEAVSRMR</sequence>
<evidence type="ECO:0000313" key="3">
    <source>
        <dbReference type="Proteomes" id="UP000244093"/>
    </source>
</evidence>
<dbReference type="Gene3D" id="1.10.8.60">
    <property type="match status" value="1"/>
</dbReference>